<dbReference type="InParanoid" id="A0A2P6N5K5"/>
<evidence type="ECO:0000313" key="2">
    <source>
        <dbReference type="Proteomes" id="UP000241769"/>
    </source>
</evidence>
<name>A0A2P6N5K5_9EUKA</name>
<organism evidence="1 2">
    <name type="scientific">Planoprotostelium fungivorum</name>
    <dbReference type="NCBI Taxonomy" id="1890364"/>
    <lineage>
        <taxon>Eukaryota</taxon>
        <taxon>Amoebozoa</taxon>
        <taxon>Evosea</taxon>
        <taxon>Variosea</taxon>
        <taxon>Cavosteliida</taxon>
        <taxon>Cavosteliaceae</taxon>
        <taxon>Planoprotostelium</taxon>
    </lineage>
</organism>
<protein>
    <submittedName>
        <fullName evidence="1">Uncharacterized protein</fullName>
    </submittedName>
</protein>
<dbReference type="EMBL" id="MDYQ01000192">
    <property type="protein sequence ID" value="PRP79232.1"/>
    <property type="molecule type" value="Genomic_DNA"/>
</dbReference>
<evidence type="ECO:0000313" key="1">
    <source>
        <dbReference type="EMBL" id="PRP79232.1"/>
    </source>
</evidence>
<dbReference type="AlphaFoldDB" id="A0A2P6N5K5"/>
<dbReference type="Proteomes" id="UP000241769">
    <property type="component" value="Unassembled WGS sequence"/>
</dbReference>
<sequence length="44" mass="5059">MTGVMVQFLTLSPMVQFQICYVVIRVMVQVSLNSDPASKRQRKE</sequence>
<keyword evidence="2" id="KW-1185">Reference proteome</keyword>
<proteinExistence type="predicted"/>
<gene>
    <name evidence="1" type="ORF">PROFUN_12770</name>
</gene>
<comment type="caution">
    <text evidence="1">The sequence shown here is derived from an EMBL/GenBank/DDBJ whole genome shotgun (WGS) entry which is preliminary data.</text>
</comment>
<accession>A0A2P6N5K5</accession>
<reference evidence="1 2" key="1">
    <citation type="journal article" date="2018" name="Genome Biol. Evol.">
        <title>Multiple Roots of Fruiting Body Formation in Amoebozoa.</title>
        <authorList>
            <person name="Hillmann F."/>
            <person name="Forbes G."/>
            <person name="Novohradska S."/>
            <person name="Ferling I."/>
            <person name="Riege K."/>
            <person name="Groth M."/>
            <person name="Westermann M."/>
            <person name="Marz M."/>
            <person name="Spaller T."/>
            <person name="Winckler T."/>
            <person name="Schaap P."/>
            <person name="Glockner G."/>
        </authorList>
    </citation>
    <scope>NUCLEOTIDE SEQUENCE [LARGE SCALE GENOMIC DNA]</scope>
    <source>
        <strain evidence="1 2">Jena</strain>
    </source>
</reference>